<dbReference type="Proteomes" id="UP000298588">
    <property type="component" value="Chromosome"/>
</dbReference>
<sequence length="222" mass="23383">MAISTCGPDSGASAASKSAAGGSGRSRSTLPAIRGRSEPSRRGATRCWRSGTRPGLKPTMARTPMSTRDDQSRDRHTGRPRGGRWIHAGVAAWIDAIMADPALGASSKCVGFAIGRFADGRSGLCWPSRTTLAKALAADDLDQIRIWLKPLVAAGYLTLRPGSGRVSSHYQLERGFSPNLIDQPPHFAGGQPPPSSGALTEIEPPARSQAPPQQDRGLSPPK</sequence>
<feature type="region of interest" description="Disordered" evidence="1">
    <location>
        <begin position="1"/>
        <end position="82"/>
    </location>
</feature>
<feature type="region of interest" description="Disordered" evidence="1">
    <location>
        <begin position="181"/>
        <end position="222"/>
    </location>
</feature>
<name>A0A4D7QG20_9HYPH</name>
<dbReference type="Pfam" id="PF13730">
    <property type="entry name" value="HTH_36"/>
    <property type="match status" value="1"/>
</dbReference>
<evidence type="ECO:0000313" key="2">
    <source>
        <dbReference type="EMBL" id="QCK85905.1"/>
    </source>
</evidence>
<proteinExistence type="predicted"/>
<evidence type="ECO:0008006" key="4">
    <source>
        <dbReference type="Google" id="ProtNLM"/>
    </source>
</evidence>
<evidence type="ECO:0000313" key="3">
    <source>
        <dbReference type="Proteomes" id="UP000298588"/>
    </source>
</evidence>
<feature type="compositionally biased region" description="Low complexity" evidence="1">
    <location>
        <begin position="10"/>
        <end position="28"/>
    </location>
</feature>
<gene>
    <name evidence="2" type="ORF">E8L99_09095</name>
</gene>
<protein>
    <recommendedName>
        <fullName evidence="4">Helix-turn-helix domain-containing protein</fullName>
    </recommendedName>
</protein>
<accession>A0A4D7QG20</accession>
<dbReference type="AlphaFoldDB" id="A0A4D7QG20"/>
<feature type="compositionally biased region" description="Basic and acidic residues" evidence="1">
    <location>
        <begin position="67"/>
        <end position="77"/>
    </location>
</feature>
<reference evidence="2 3" key="1">
    <citation type="submission" date="2019-04" db="EMBL/GenBank/DDBJ databases">
        <title>Phreatobacter aquaticus sp. nov.</title>
        <authorList>
            <person name="Choi A."/>
            <person name="Baek K."/>
        </authorList>
    </citation>
    <scope>NUCLEOTIDE SEQUENCE [LARGE SCALE GENOMIC DNA]</scope>
    <source>
        <strain evidence="2 3">NMCR1094</strain>
    </source>
</reference>
<organism evidence="2 3">
    <name type="scientific">Phreatobacter aquaticus</name>
    <dbReference type="NCBI Taxonomy" id="2570229"/>
    <lineage>
        <taxon>Bacteria</taxon>
        <taxon>Pseudomonadati</taxon>
        <taxon>Pseudomonadota</taxon>
        <taxon>Alphaproteobacteria</taxon>
        <taxon>Hyphomicrobiales</taxon>
        <taxon>Phreatobacteraceae</taxon>
        <taxon>Phreatobacter</taxon>
    </lineage>
</organism>
<dbReference type="EMBL" id="CP039865">
    <property type="protein sequence ID" value="QCK85905.1"/>
    <property type="molecule type" value="Genomic_DNA"/>
</dbReference>
<keyword evidence="3" id="KW-1185">Reference proteome</keyword>
<evidence type="ECO:0000256" key="1">
    <source>
        <dbReference type="SAM" id="MobiDB-lite"/>
    </source>
</evidence>
<dbReference type="KEGG" id="paqt:E8L99_09095"/>